<keyword evidence="5" id="KW-0472">Membrane</keyword>
<evidence type="ECO:0000256" key="3">
    <source>
        <dbReference type="ARBA" id="ARBA00022737"/>
    </source>
</evidence>
<accession>A0A840TT51</accession>
<dbReference type="Gene3D" id="2.60.40.10">
    <property type="entry name" value="Immunoglobulins"/>
    <property type="match status" value="2"/>
</dbReference>
<dbReference type="Pfam" id="PF18911">
    <property type="entry name" value="PKD_4"/>
    <property type="match status" value="1"/>
</dbReference>
<dbReference type="InterPro" id="IPR013783">
    <property type="entry name" value="Ig-like_fold"/>
</dbReference>
<organism evidence="7 8">
    <name type="scientific">Rhabdobacter roseus</name>
    <dbReference type="NCBI Taxonomy" id="1655419"/>
    <lineage>
        <taxon>Bacteria</taxon>
        <taxon>Pseudomonadati</taxon>
        <taxon>Bacteroidota</taxon>
        <taxon>Cytophagia</taxon>
        <taxon>Cytophagales</taxon>
        <taxon>Cytophagaceae</taxon>
        <taxon>Rhabdobacter</taxon>
    </lineage>
</organism>
<dbReference type="GO" id="GO:0005261">
    <property type="term" value="F:monoatomic cation channel activity"/>
    <property type="evidence" value="ECO:0007669"/>
    <property type="project" value="TreeGrafter"/>
</dbReference>
<dbReference type="InterPro" id="IPR022409">
    <property type="entry name" value="PKD/Chitinase_dom"/>
</dbReference>
<dbReference type="Pfam" id="PF00801">
    <property type="entry name" value="PKD"/>
    <property type="match status" value="1"/>
</dbReference>
<dbReference type="NCBIfam" id="TIGR04131">
    <property type="entry name" value="Bac_Flav_CTERM"/>
    <property type="match status" value="1"/>
</dbReference>
<keyword evidence="3" id="KW-0677">Repeat</keyword>
<protein>
    <submittedName>
        <fullName evidence="7">Gliding motility-associated-like protein</fullName>
    </submittedName>
</protein>
<feature type="domain" description="PKD" evidence="6">
    <location>
        <begin position="543"/>
        <end position="613"/>
    </location>
</feature>
<feature type="domain" description="PKD" evidence="6">
    <location>
        <begin position="21"/>
        <end position="74"/>
    </location>
</feature>
<keyword evidence="8" id="KW-1185">Reference proteome</keyword>
<dbReference type="GO" id="GO:0005886">
    <property type="term" value="C:plasma membrane"/>
    <property type="evidence" value="ECO:0007669"/>
    <property type="project" value="TreeGrafter"/>
</dbReference>
<evidence type="ECO:0000313" key="7">
    <source>
        <dbReference type="EMBL" id="MBB5287576.1"/>
    </source>
</evidence>
<dbReference type="GO" id="GO:0006816">
    <property type="term" value="P:calcium ion transport"/>
    <property type="evidence" value="ECO:0007669"/>
    <property type="project" value="TreeGrafter"/>
</dbReference>
<dbReference type="Gene3D" id="2.130.10.10">
    <property type="entry name" value="YVTN repeat-like/Quinoprotein amine dehydrogenase"/>
    <property type="match status" value="1"/>
</dbReference>
<comment type="subcellular location">
    <subcellularLocation>
        <location evidence="1">Membrane</location>
        <topology evidence="1">Multi-pass membrane protein</topology>
    </subcellularLocation>
</comment>
<name>A0A840TT51_9BACT</name>
<dbReference type="CDD" id="cd00146">
    <property type="entry name" value="PKD"/>
    <property type="match status" value="2"/>
</dbReference>
<evidence type="ECO:0000259" key="6">
    <source>
        <dbReference type="PROSITE" id="PS50093"/>
    </source>
</evidence>
<evidence type="ECO:0000256" key="5">
    <source>
        <dbReference type="ARBA" id="ARBA00023136"/>
    </source>
</evidence>
<evidence type="ECO:0000256" key="4">
    <source>
        <dbReference type="ARBA" id="ARBA00022989"/>
    </source>
</evidence>
<dbReference type="Proteomes" id="UP000557307">
    <property type="component" value="Unassembled WGS sequence"/>
</dbReference>
<reference evidence="7 8" key="1">
    <citation type="submission" date="2020-08" db="EMBL/GenBank/DDBJ databases">
        <title>Genomic Encyclopedia of Type Strains, Phase IV (KMG-IV): sequencing the most valuable type-strain genomes for metagenomic binning, comparative biology and taxonomic classification.</title>
        <authorList>
            <person name="Goeker M."/>
        </authorList>
    </citation>
    <scope>NUCLEOTIDE SEQUENCE [LARGE SCALE GENOMIC DNA]</scope>
    <source>
        <strain evidence="7 8">DSM 105074</strain>
    </source>
</reference>
<gene>
    <name evidence="7" type="ORF">HNQ92_005740</name>
</gene>
<dbReference type="SMART" id="SM00089">
    <property type="entry name" value="PKD"/>
    <property type="match status" value="2"/>
</dbReference>
<dbReference type="InterPro" id="IPR000601">
    <property type="entry name" value="PKD_dom"/>
</dbReference>
<dbReference type="SUPFAM" id="SSF49299">
    <property type="entry name" value="PKD domain"/>
    <property type="match status" value="2"/>
</dbReference>
<evidence type="ECO:0000313" key="8">
    <source>
        <dbReference type="Proteomes" id="UP000557307"/>
    </source>
</evidence>
<dbReference type="PANTHER" id="PTHR46730">
    <property type="entry name" value="POLYCYSTIN-1"/>
    <property type="match status" value="1"/>
</dbReference>
<dbReference type="SUPFAM" id="SSF50974">
    <property type="entry name" value="Nitrous oxide reductase, N-terminal domain"/>
    <property type="match status" value="1"/>
</dbReference>
<dbReference type="InterPro" id="IPR015943">
    <property type="entry name" value="WD40/YVTN_repeat-like_dom_sf"/>
</dbReference>
<dbReference type="AlphaFoldDB" id="A0A840TT51"/>
<sequence>MQNPDCEADSTSFRDTLSTAVSWRWDFGDAASTENTSTRQNPRHSYATPGAYTVSLTRTLADGTTDSYTDIVQIGELPPSFQNWKPDTTICPGETITLDPYPMGAPPGAQYIWYPKGDTTQTLEVDSSGCYSVEVILPNGCKIQDRVNVKICLEPAGGEGAKWFFGNNAGLDFSGGAPVAITDGKLNTPEGSSSIANSKGELLFYTDGIKIFDKEGNEMVCQADSCLPLLGSPNSTQSALIVPQPTCRGCDYLYTVFTTTDINDTTKLLTTTVVDMRREGGKGAIVEQNTILQQSTTERLASVRNDRDSTFWIISHDYGSNVFRVYHATTGGLTEAGTYPLGMAHDTPTKGEGYMKFSAPDSTGLRRLAVVVPGPPNNYVEIFTFSDSTGVLGYERTVDLGPAPPKAYGVEFSPDGEKLYVSYIGNGSDTASLLVQYDISLGDSALVAESRIVIDSSRTQKFGALQIGSDGRIYMAIEGSQFLAVIGEPDQNSVTAIEYERNGVSLGGRTSQLGLPSLVQNFTQESDGPGFQADGFCSGAPTTFQASPLCQPIEDTYTWNFGDGSAPVSGKETEVQHTYRNPGIYTVTMRAVNQCKDTTFTQEIEIFATPEPIDLGPDRDECRNAVRLEINVEAEEYFWLYNGRLFGREKVLSATNTGQYIGIAANGPQGACFRVDTLELTLRRPPAFSLGPDTTMCNDSSIVLSAPGLTWREFTWNTGETTRDITVRQPGMYFVEVKNANDCYNEDTIQVVARPRARITADLLTPTGCTTADGAITVTAIAPPGTYNYAWTSLDSTVLGTLPELTGLREGSYSLRVSGNPQACTTDTSFALRSAANTLQMSPLIDNAACTQPDSGAIALNITGGQPNVFRWRNNRGQIIGTDSSINNLSPGTYSLEASDAGGCTFTLTGIRVGLDQDNLANLGPDRGKCIGDTVHLMPYAVDFPGNQYIWGNGSTDRTLIVQEDGTYTLTVRNPENGCEATDQVLVRSTPPPVLDLAPENVLCVDAGGVITLDARGRGELSYFWPQTGDSTQRIQVDRTGQYLVIAMNAQGCSVEKTTVVLDKCEPRLYIPDAFTPNGDGSNDFLDVFGAYFTNFNLKIYNRWGEVIFASDSIEKRWDGTYRGLKVQPGVYAYIVSYSSEDFPERPPAVERGSVTVIR</sequence>
<dbReference type="PROSITE" id="PS50093">
    <property type="entry name" value="PKD"/>
    <property type="match status" value="2"/>
</dbReference>
<evidence type="ECO:0000256" key="1">
    <source>
        <dbReference type="ARBA" id="ARBA00004141"/>
    </source>
</evidence>
<dbReference type="InterPro" id="IPR026341">
    <property type="entry name" value="T9SS_type_B"/>
</dbReference>
<dbReference type="EMBL" id="JACHGF010000020">
    <property type="protein sequence ID" value="MBB5287576.1"/>
    <property type="molecule type" value="Genomic_DNA"/>
</dbReference>
<proteinExistence type="predicted"/>
<dbReference type="InterPro" id="IPR035986">
    <property type="entry name" value="PKD_dom_sf"/>
</dbReference>
<keyword evidence="2" id="KW-0812">Transmembrane</keyword>
<comment type="caution">
    <text evidence="7">The sequence shown here is derived from an EMBL/GenBank/DDBJ whole genome shotgun (WGS) entry which is preliminary data.</text>
</comment>
<dbReference type="RefSeq" id="WP_246440979.1">
    <property type="nucleotide sequence ID" value="NZ_JACHGF010000020.1"/>
</dbReference>
<keyword evidence="4" id="KW-1133">Transmembrane helix</keyword>
<dbReference type="InterPro" id="IPR011045">
    <property type="entry name" value="N2O_reductase_N"/>
</dbReference>
<dbReference type="Pfam" id="PF13585">
    <property type="entry name" value="CHU_C"/>
    <property type="match status" value="1"/>
</dbReference>
<dbReference type="PANTHER" id="PTHR46730:SF4">
    <property type="entry name" value="POLYCYSTIC KIDNEY DISEASE PROTEIN 1-LIKE 1"/>
    <property type="match status" value="1"/>
</dbReference>
<evidence type="ECO:0000256" key="2">
    <source>
        <dbReference type="ARBA" id="ARBA00022692"/>
    </source>
</evidence>